<dbReference type="OrthoDB" id="997331at2759"/>
<dbReference type="CDD" id="cd09272">
    <property type="entry name" value="RNase_HI_RT_Ty1"/>
    <property type="match status" value="1"/>
</dbReference>
<comment type="caution">
    <text evidence="2">The sequence shown here is derived from an EMBL/GenBank/DDBJ whole genome shotgun (WGS) entry which is preliminary data.</text>
</comment>
<sequence>MFDESKFLFKGLNAGSIAYGDTFNTWNPTIDTNPINIVPFSQPANTVPAPNTIPAPNTVPALNTDCVPVVPSSAIVPLPASILAAAPLDGPCAPPSVCVDLSPATTESPSYQDTIEPTCATHAIKDQNWKQAMLEDFEALNKNVARYKARLVAKGFVQRPGVDFTETFFQVVKHVTIRLILSIAVTNRWSLKQMDVNNVFLQGNDSNFLADFSQALASQLSLKYLNQLHYFLGIEVFQTSQGLFLSQSKYIADILSKANMSGAKKCTFPLSTSTTLTLHNGTAAVDDNEFRKIIGSLQYLTLTRPDICYAVNKLSQFMHKPTTLHLQALKRVLRYLKGTIQHGFFISPTAKPTITVYTDSDWAGNIDNRKSTSAYIIYYGKTPISWCSKKQKTVARSSTEAEYRAIAMSVSELTWI</sequence>
<accession>A0A1R3KW15</accession>
<keyword evidence="2" id="KW-0548">Nucleotidyltransferase</keyword>
<keyword evidence="3" id="KW-1185">Reference proteome</keyword>
<gene>
    <name evidence="2" type="ORF">CCACVL1_00608</name>
</gene>
<dbReference type="OMA" id="CASVDFT"/>
<dbReference type="Gramene" id="OMP11238">
    <property type="protein sequence ID" value="OMP11238"/>
    <property type="gene ID" value="CCACVL1_00608"/>
</dbReference>
<organism evidence="2 3">
    <name type="scientific">Corchorus capsularis</name>
    <name type="common">Jute</name>
    <dbReference type="NCBI Taxonomy" id="210143"/>
    <lineage>
        <taxon>Eukaryota</taxon>
        <taxon>Viridiplantae</taxon>
        <taxon>Streptophyta</taxon>
        <taxon>Embryophyta</taxon>
        <taxon>Tracheophyta</taxon>
        <taxon>Spermatophyta</taxon>
        <taxon>Magnoliopsida</taxon>
        <taxon>eudicotyledons</taxon>
        <taxon>Gunneridae</taxon>
        <taxon>Pentapetalae</taxon>
        <taxon>rosids</taxon>
        <taxon>malvids</taxon>
        <taxon>Malvales</taxon>
        <taxon>Malvaceae</taxon>
        <taxon>Grewioideae</taxon>
        <taxon>Apeibeae</taxon>
        <taxon>Corchorus</taxon>
    </lineage>
</organism>
<protein>
    <submittedName>
        <fullName evidence="2">Reverse transcriptase, RNA-dependent DNA polymerase</fullName>
    </submittedName>
</protein>
<dbReference type="AlphaFoldDB" id="A0A1R3KW15"/>
<dbReference type="STRING" id="210143.A0A1R3KW15"/>
<dbReference type="SUPFAM" id="SSF56672">
    <property type="entry name" value="DNA/RNA polymerases"/>
    <property type="match status" value="1"/>
</dbReference>
<dbReference type="Proteomes" id="UP000188268">
    <property type="component" value="Unassembled WGS sequence"/>
</dbReference>
<proteinExistence type="predicted"/>
<evidence type="ECO:0000313" key="3">
    <source>
        <dbReference type="Proteomes" id="UP000188268"/>
    </source>
</evidence>
<keyword evidence="2" id="KW-0808">Transferase</keyword>
<feature type="domain" description="Reverse transcriptase Ty1/copia-type" evidence="1">
    <location>
        <begin position="142"/>
        <end position="203"/>
    </location>
</feature>
<dbReference type="InterPro" id="IPR013103">
    <property type="entry name" value="RVT_2"/>
</dbReference>
<keyword evidence="2" id="KW-0695">RNA-directed DNA polymerase</keyword>
<dbReference type="InterPro" id="IPR043502">
    <property type="entry name" value="DNA/RNA_pol_sf"/>
</dbReference>
<dbReference type="GO" id="GO:0003964">
    <property type="term" value="F:RNA-directed DNA polymerase activity"/>
    <property type="evidence" value="ECO:0007669"/>
    <property type="project" value="UniProtKB-KW"/>
</dbReference>
<dbReference type="PANTHER" id="PTHR11439:SF517">
    <property type="entry name" value="CYSTEINE-RICH RLK (RECEPTOR-LIKE PROTEIN KINASE) 8"/>
    <property type="match status" value="1"/>
</dbReference>
<evidence type="ECO:0000313" key="2">
    <source>
        <dbReference type="EMBL" id="OMP11238.1"/>
    </source>
</evidence>
<dbReference type="Pfam" id="PF07727">
    <property type="entry name" value="RVT_2"/>
    <property type="match status" value="1"/>
</dbReference>
<reference evidence="2 3" key="1">
    <citation type="submission" date="2013-09" db="EMBL/GenBank/DDBJ databases">
        <title>Corchorus capsularis genome sequencing.</title>
        <authorList>
            <person name="Alam M."/>
            <person name="Haque M.S."/>
            <person name="Islam M.S."/>
            <person name="Emdad E.M."/>
            <person name="Islam M.M."/>
            <person name="Ahmed B."/>
            <person name="Halim A."/>
            <person name="Hossen Q.M.M."/>
            <person name="Hossain M.Z."/>
            <person name="Ahmed R."/>
            <person name="Khan M.M."/>
            <person name="Islam R."/>
            <person name="Rashid M.M."/>
            <person name="Khan S.A."/>
            <person name="Rahman M.S."/>
            <person name="Alam M."/>
        </authorList>
    </citation>
    <scope>NUCLEOTIDE SEQUENCE [LARGE SCALE GENOMIC DNA]</scope>
    <source>
        <strain evidence="3">cv. CVL-1</strain>
        <tissue evidence="2">Whole seedling</tissue>
    </source>
</reference>
<dbReference type="EMBL" id="AWWV01001455">
    <property type="protein sequence ID" value="OMP11238.1"/>
    <property type="molecule type" value="Genomic_DNA"/>
</dbReference>
<name>A0A1R3KW15_COCAP</name>
<evidence type="ECO:0000259" key="1">
    <source>
        <dbReference type="Pfam" id="PF07727"/>
    </source>
</evidence>
<dbReference type="PANTHER" id="PTHR11439">
    <property type="entry name" value="GAG-POL-RELATED RETROTRANSPOSON"/>
    <property type="match status" value="1"/>
</dbReference>